<evidence type="ECO:0000313" key="2">
    <source>
        <dbReference type="Proteomes" id="UP000076881"/>
    </source>
</evidence>
<dbReference type="AlphaFoldDB" id="A0A167ZQM8"/>
<dbReference type="InterPro" id="IPR053175">
    <property type="entry name" value="DHMBA_Reg_Transcription_Factor"/>
</dbReference>
<dbReference type="Proteomes" id="UP000076881">
    <property type="component" value="Unassembled WGS sequence"/>
</dbReference>
<keyword evidence="2" id="KW-1185">Reference proteome</keyword>
<dbReference type="PANTHER" id="PTHR38791:SF5">
    <property type="entry name" value="TRANSCRIPTION FACTOR DBAG-RELATED"/>
    <property type="match status" value="1"/>
</dbReference>
<dbReference type="PANTHER" id="PTHR38791">
    <property type="entry name" value="ZN(II)2CYS6 TRANSCRIPTION FACTOR (EUROFUNG)-RELATED-RELATED"/>
    <property type="match status" value="1"/>
</dbReference>
<name>A0A167ZQM8_CORDF</name>
<accession>A0A167ZQM8</accession>
<sequence length="221" mass="24707">MVNSALESPTESLEDSTLIAVISLGVFEEISDYKSWVIHVQGAAALLVARGKEQFSSPMALKLFNQVRTDLITACVNENNPVSEDVLALQDEGKGHQDVSSSFWQIGLVGARCAKLLTNFKGYNIAIVSDLLYELNTLEQEFGIFGQLLSLEEPYSTIQDTAGQPDLICHGRIGVYEDMWAIRIWNNWRNLLMIVCRVKLFLLNEILMNALAPDNVWQTNL</sequence>
<comment type="caution">
    <text evidence="1">The sequence shown here is derived from an EMBL/GenBank/DDBJ whole genome shotgun (WGS) entry which is preliminary data.</text>
</comment>
<organism evidence="1 2">
    <name type="scientific">Akanthomyces lecanii RCEF 1005</name>
    <dbReference type="NCBI Taxonomy" id="1081108"/>
    <lineage>
        <taxon>Eukaryota</taxon>
        <taxon>Fungi</taxon>
        <taxon>Dikarya</taxon>
        <taxon>Ascomycota</taxon>
        <taxon>Pezizomycotina</taxon>
        <taxon>Sordariomycetes</taxon>
        <taxon>Hypocreomycetidae</taxon>
        <taxon>Hypocreales</taxon>
        <taxon>Cordycipitaceae</taxon>
        <taxon>Akanthomyces</taxon>
        <taxon>Cordyceps confragosa</taxon>
    </lineage>
</organism>
<dbReference type="OrthoDB" id="4220372at2759"/>
<dbReference type="STRING" id="1081108.A0A167ZQM8"/>
<evidence type="ECO:0000313" key="1">
    <source>
        <dbReference type="EMBL" id="OAA67798.1"/>
    </source>
</evidence>
<reference evidence="1 2" key="1">
    <citation type="journal article" date="2016" name="Genome Biol. Evol.">
        <title>Divergent and convergent evolution of fungal pathogenicity.</title>
        <authorList>
            <person name="Shang Y."/>
            <person name="Xiao G."/>
            <person name="Zheng P."/>
            <person name="Cen K."/>
            <person name="Zhan S."/>
            <person name="Wang C."/>
        </authorList>
    </citation>
    <scope>NUCLEOTIDE SEQUENCE [LARGE SCALE GENOMIC DNA]</scope>
    <source>
        <strain evidence="1 2">RCEF 1005</strain>
    </source>
</reference>
<dbReference type="EMBL" id="AZHF01000012">
    <property type="protein sequence ID" value="OAA67798.1"/>
    <property type="molecule type" value="Genomic_DNA"/>
</dbReference>
<protein>
    <submittedName>
        <fullName evidence="1">Uncharacterized protein</fullName>
    </submittedName>
</protein>
<gene>
    <name evidence="1" type="ORF">LEL_10421</name>
</gene>
<proteinExistence type="predicted"/>